<sequence length="78" mass="9051">MSKRIQMQARPQAKANADKWVESREEPVIRKPHGKPKRLTIDIDRELHTRLKIHCATHGTQIVDVLRTMIEDLVAKSE</sequence>
<dbReference type="RefSeq" id="WP_145057961.1">
    <property type="nucleotide sequence ID" value="NZ_CP036433.1"/>
</dbReference>
<evidence type="ECO:0000313" key="2">
    <source>
        <dbReference type="EMBL" id="QDU98588.1"/>
    </source>
</evidence>
<dbReference type="SUPFAM" id="SSF47598">
    <property type="entry name" value="Ribbon-helix-helix"/>
    <property type="match status" value="1"/>
</dbReference>
<feature type="compositionally biased region" description="Basic and acidic residues" evidence="1">
    <location>
        <begin position="16"/>
        <end position="27"/>
    </location>
</feature>
<dbReference type="AlphaFoldDB" id="A0A518E3B1"/>
<dbReference type="KEGG" id="lcre:Pla8534_64590"/>
<dbReference type="InterPro" id="IPR013321">
    <property type="entry name" value="Arc_rbn_hlx_hlx"/>
</dbReference>
<protein>
    <submittedName>
        <fullName evidence="2">ParG</fullName>
    </submittedName>
</protein>
<dbReference type="GO" id="GO:0006355">
    <property type="term" value="P:regulation of DNA-templated transcription"/>
    <property type="evidence" value="ECO:0007669"/>
    <property type="project" value="InterPro"/>
</dbReference>
<dbReference type="Proteomes" id="UP000317648">
    <property type="component" value="Chromosome"/>
</dbReference>
<organism evidence="2 3">
    <name type="scientific">Lignipirellula cremea</name>
    <dbReference type="NCBI Taxonomy" id="2528010"/>
    <lineage>
        <taxon>Bacteria</taxon>
        <taxon>Pseudomonadati</taxon>
        <taxon>Planctomycetota</taxon>
        <taxon>Planctomycetia</taxon>
        <taxon>Pirellulales</taxon>
        <taxon>Pirellulaceae</taxon>
        <taxon>Lignipirellula</taxon>
    </lineage>
</organism>
<accession>A0A518E3B1</accession>
<reference evidence="2 3" key="1">
    <citation type="submission" date="2019-02" db="EMBL/GenBank/DDBJ databases">
        <title>Deep-cultivation of Planctomycetes and their phenomic and genomic characterization uncovers novel biology.</title>
        <authorList>
            <person name="Wiegand S."/>
            <person name="Jogler M."/>
            <person name="Boedeker C."/>
            <person name="Pinto D."/>
            <person name="Vollmers J."/>
            <person name="Rivas-Marin E."/>
            <person name="Kohn T."/>
            <person name="Peeters S.H."/>
            <person name="Heuer A."/>
            <person name="Rast P."/>
            <person name="Oberbeckmann S."/>
            <person name="Bunk B."/>
            <person name="Jeske O."/>
            <person name="Meyerdierks A."/>
            <person name="Storesund J.E."/>
            <person name="Kallscheuer N."/>
            <person name="Luecker S."/>
            <person name="Lage O.M."/>
            <person name="Pohl T."/>
            <person name="Merkel B.J."/>
            <person name="Hornburger P."/>
            <person name="Mueller R.-W."/>
            <person name="Bruemmer F."/>
            <person name="Labrenz M."/>
            <person name="Spormann A.M."/>
            <person name="Op den Camp H."/>
            <person name="Overmann J."/>
            <person name="Amann R."/>
            <person name="Jetten M.S.M."/>
            <person name="Mascher T."/>
            <person name="Medema M.H."/>
            <person name="Devos D.P."/>
            <person name="Kaster A.-K."/>
            <person name="Ovreas L."/>
            <person name="Rohde M."/>
            <person name="Galperin M.Y."/>
            <person name="Jogler C."/>
        </authorList>
    </citation>
    <scope>NUCLEOTIDE SEQUENCE [LARGE SCALE GENOMIC DNA]</scope>
    <source>
        <strain evidence="2 3">Pla85_3_4</strain>
    </source>
</reference>
<dbReference type="OrthoDB" id="289327at2"/>
<dbReference type="InterPro" id="IPR010985">
    <property type="entry name" value="Ribbon_hlx_hlx"/>
</dbReference>
<dbReference type="Gene3D" id="1.10.1220.10">
    <property type="entry name" value="Met repressor-like"/>
    <property type="match status" value="1"/>
</dbReference>
<gene>
    <name evidence="2" type="ORF">Pla8534_64590</name>
</gene>
<proteinExistence type="predicted"/>
<dbReference type="Pfam" id="PF09274">
    <property type="entry name" value="ParG"/>
    <property type="match status" value="1"/>
</dbReference>
<evidence type="ECO:0000256" key="1">
    <source>
        <dbReference type="SAM" id="MobiDB-lite"/>
    </source>
</evidence>
<evidence type="ECO:0000313" key="3">
    <source>
        <dbReference type="Proteomes" id="UP000317648"/>
    </source>
</evidence>
<keyword evidence="3" id="KW-1185">Reference proteome</keyword>
<dbReference type="EMBL" id="CP036433">
    <property type="protein sequence ID" value="QDU98588.1"/>
    <property type="molecule type" value="Genomic_DNA"/>
</dbReference>
<name>A0A518E3B1_9BACT</name>
<feature type="region of interest" description="Disordered" evidence="1">
    <location>
        <begin position="1"/>
        <end position="27"/>
    </location>
</feature>
<dbReference type="InterPro" id="IPR015354">
    <property type="entry name" value="DNA_partition_ParG"/>
</dbReference>